<accession>A0ABV0RIN8</accession>
<organism evidence="1 2">
    <name type="scientific">Xenoophorus captivus</name>
    <dbReference type="NCBI Taxonomy" id="1517983"/>
    <lineage>
        <taxon>Eukaryota</taxon>
        <taxon>Metazoa</taxon>
        <taxon>Chordata</taxon>
        <taxon>Craniata</taxon>
        <taxon>Vertebrata</taxon>
        <taxon>Euteleostomi</taxon>
        <taxon>Actinopterygii</taxon>
        <taxon>Neopterygii</taxon>
        <taxon>Teleostei</taxon>
        <taxon>Neoteleostei</taxon>
        <taxon>Acanthomorphata</taxon>
        <taxon>Ovalentaria</taxon>
        <taxon>Atherinomorphae</taxon>
        <taxon>Cyprinodontiformes</taxon>
        <taxon>Goodeidae</taxon>
        <taxon>Xenoophorus</taxon>
    </lineage>
</organism>
<feature type="non-terminal residue" evidence="1">
    <location>
        <position position="111"/>
    </location>
</feature>
<comment type="caution">
    <text evidence="1">The sequence shown here is derived from an EMBL/GenBank/DDBJ whole genome shotgun (WGS) entry which is preliminary data.</text>
</comment>
<name>A0ABV0RIN8_9TELE</name>
<gene>
    <name evidence="1" type="ORF">XENOCAPTIV_014160</name>
</gene>
<dbReference type="Proteomes" id="UP001434883">
    <property type="component" value="Unassembled WGS sequence"/>
</dbReference>
<dbReference type="EMBL" id="JAHRIN010044949">
    <property type="protein sequence ID" value="MEQ2207537.1"/>
    <property type="molecule type" value="Genomic_DNA"/>
</dbReference>
<proteinExistence type="predicted"/>
<keyword evidence="2" id="KW-1185">Reference proteome</keyword>
<evidence type="ECO:0000313" key="1">
    <source>
        <dbReference type="EMBL" id="MEQ2207537.1"/>
    </source>
</evidence>
<evidence type="ECO:0000313" key="2">
    <source>
        <dbReference type="Proteomes" id="UP001434883"/>
    </source>
</evidence>
<protein>
    <submittedName>
        <fullName evidence="1">Uncharacterized protein</fullName>
    </submittedName>
</protein>
<reference evidence="1 2" key="1">
    <citation type="submission" date="2021-06" db="EMBL/GenBank/DDBJ databases">
        <authorList>
            <person name="Palmer J.M."/>
        </authorList>
    </citation>
    <scope>NUCLEOTIDE SEQUENCE [LARGE SCALE GENOMIC DNA]</scope>
    <source>
        <strain evidence="1 2">XC_2019</strain>
        <tissue evidence="1">Muscle</tissue>
    </source>
</reference>
<sequence length="111" mass="11944">MITGLAGDSQIAEDMHAKAWAYVRLPSTSFSTSTSGFQPIPTPITDSFSFYPLGPKSHINCSPIASGDVKASSYSSTKTIACTAVGTYLTMQRNESKMLSDCLQVYVVKHL</sequence>